<dbReference type="Proteomes" id="UP000014136">
    <property type="component" value="Unassembled WGS sequence"/>
</dbReference>
<evidence type="ECO:0000256" key="1">
    <source>
        <dbReference type="ARBA" id="ARBA00004613"/>
    </source>
</evidence>
<dbReference type="InterPro" id="IPR024079">
    <property type="entry name" value="MetalloPept_cat_dom_sf"/>
</dbReference>
<feature type="domain" description="ATLF-like" evidence="3">
    <location>
        <begin position="34"/>
        <end position="225"/>
    </location>
</feature>
<accession>S0JPL9</accession>
<dbReference type="GO" id="GO:0005576">
    <property type="term" value="C:extracellular region"/>
    <property type="evidence" value="ECO:0007669"/>
    <property type="project" value="UniProtKB-SubCell"/>
</dbReference>
<evidence type="ECO:0000259" key="3">
    <source>
        <dbReference type="PROSITE" id="PS51995"/>
    </source>
</evidence>
<comment type="subcellular location">
    <subcellularLocation>
        <location evidence="1">Secreted</location>
    </subcellularLocation>
</comment>
<evidence type="ECO:0000313" key="5">
    <source>
        <dbReference type="Proteomes" id="UP000014136"/>
    </source>
</evidence>
<dbReference type="EMBL" id="AHYT01000005">
    <property type="protein sequence ID" value="EOT28886.1"/>
    <property type="molecule type" value="Genomic_DNA"/>
</dbReference>
<dbReference type="eggNOG" id="ENOG5030AH4">
    <property type="taxonomic scope" value="Bacteria"/>
</dbReference>
<reference evidence="4 5" key="1">
    <citation type="submission" date="2013-03" db="EMBL/GenBank/DDBJ databases">
        <title>The Genome Sequence of Enterococcus saccharolyticus ATCC_43076 (Illumina only assembly).</title>
        <authorList>
            <consortium name="The Broad Institute Genomics Platform"/>
            <consortium name="The Broad Institute Genome Sequencing Center for Infectious Disease"/>
            <person name="Earl A."/>
            <person name="Russ C."/>
            <person name="Gilmore M."/>
            <person name="Surin D."/>
            <person name="Walker B."/>
            <person name="Young S."/>
            <person name="Zeng Q."/>
            <person name="Gargeya S."/>
            <person name="Fitzgerald M."/>
            <person name="Haas B."/>
            <person name="Abouelleil A."/>
            <person name="Allen A.W."/>
            <person name="Alvarado L."/>
            <person name="Arachchi H.M."/>
            <person name="Berlin A.M."/>
            <person name="Chapman S.B."/>
            <person name="Gainer-Dewar J."/>
            <person name="Goldberg J."/>
            <person name="Griggs A."/>
            <person name="Gujja S."/>
            <person name="Hansen M."/>
            <person name="Howarth C."/>
            <person name="Imamovic A."/>
            <person name="Ireland A."/>
            <person name="Larimer J."/>
            <person name="McCowan C."/>
            <person name="Murphy C."/>
            <person name="Pearson M."/>
            <person name="Poon T.W."/>
            <person name="Priest M."/>
            <person name="Roberts A."/>
            <person name="Saif S."/>
            <person name="Shea T."/>
            <person name="Sisk P."/>
            <person name="Sykes S."/>
            <person name="Wortman J."/>
            <person name="Nusbaum C."/>
            <person name="Birren B."/>
        </authorList>
    </citation>
    <scope>NUCLEOTIDE SEQUENCE [LARGE SCALE GENOMIC DNA]</scope>
    <source>
        <strain evidence="4 5">ATCC 43076</strain>
    </source>
</reference>
<keyword evidence="2" id="KW-0964">Secreted</keyword>
<dbReference type="OrthoDB" id="2243168at2"/>
<dbReference type="SUPFAM" id="SSF55486">
    <property type="entry name" value="Metalloproteases ('zincins'), catalytic domain"/>
    <property type="match status" value="1"/>
</dbReference>
<protein>
    <recommendedName>
        <fullName evidence="3">ATLF-like domain-containing protein</fullName>
    </recommendedName>
</protein>
<proteinExistence type="predicted"/>
<dbReference type="AlphaFoldDB" id="S0JPL9"/>
<dbReference type="RefSeq" id="WP_016175203.1">
    <property type="nucleotide sequence ID" value="NZ_KE136389.1"/>
</dbReference>
<dbReference type="STRING" id="41997.RV16_GL001655"/>
<dbReference type="GO" id="GO:0008237">
    <property type="term" value="F:metallopeptidase activity"/>
    <property type="evidence" value="ECO:0007669"/>
    <property type="project" value="InterPro"/>
</dbReference>
<organism evidence="4 5">
    <name type="scientific">Enterococcus saccharolyticus subsp. saccharolyticus ATCC 43076</name>
    <dbReference type="NCBI Taxonomy" id="1139996"/>
    <lineage>
        <taxon>Bacteria</taxon>
        <taxon>Bacillati</taxon>
        <taxon>Bacillota</taxon>
        <taxon>Bacilli</taxon>
        <taxon>Lactobacillales</taxon>
        <taxon>Enterococcaceae</taxon>
        <taxon>Enterococcus</taxon>
    </lineage>
</organism>
<dbReference type="Pfam" id="PF07737">
    <property type="entry name" value="ATLF"/>
    <property type="match status" value="1"/>
</dbReference>
<dbReference type="InterPro" id="IPR047568">
    <property type="entry name" value="ATLF-like_dom"/>
</dbReference>
<comment type="caution">
    <text evidence="4">The sequence shown here is derived from an EMBL/GenBank/DDBJ whole genome shotgun (WGS) entry which is preliminary data.</text>
</comment>
<sequence>MRKRNWLLIILGLSLIGAFFFRFVKQEPTTSENEARIREMIVLEEKETIKEAVVEEVVQALSSVDAELIHLVYHNELTILLTDYEFEELPNFHVYKNDLEKYAGFFVPADNTIYIKINAAHSDNGYIALHEFGHAIDYRLGDSYGYLSESLRDEFEEIKDNEKDNVLPERKGTEELSGLQVSEYYAQTKEYFAEIFALYYHSNRTNEKLQEAGAKSYALIESLPYRVLTVSSYTQQGYTLTWRPLESATYQLYQNNRLIETVGMNRTEYTFPLETTNSSYFKDYQVSFKAFDSSGKELFTSTTADTRDAPLDISNLKKLVQQTEELLEKGVANSHFIAYDLKKAHEEIDSVQKNERTFRQAEILRTEKQLEKFLMDYQVEGVD</sequence>
<dbReference type="Gene3D" id="3.40.390.10">
    <property type="entry name" value="Collagenase (Catalytic Domain)"/>
    <property type="match status" value="1"/>
</dbReference>
<dbReference type="PROSITE" id="PS51995">
    <property type="entry name" value="ATLF"/>
    <property type="match status" value="1"/>
</dbReference>
<dbReference type="InterPro" id="IPR014781">
    <property type="entry name" value="Anthrax_toxin_lethal/edema_N/C"/>
</dbReference>
<evidence type="ECO:0000256" key="2">
    <source>
        <dbReference type="ARBA" id="ARBA00022525"/>
    </source>
</evidence>
<keyword evidence="5" id="KW-1185">Reference proteome</keyword>
<evidence type="ECO:0000313" key="4">
    <source>
        <dbReference type="EMBL" id="EOT28886.1"/>
    </source>
</evidence>
<gene>
    <name evidence="4" type="ORF">OMQ_01408</name>
</gene>
<name>S0JPL9_9ENTE</name>
<dbReference type="HOGENOM" id="CLU_721092_0_0_9"/>
<dbReference type="PATRIC" id="fig|1139996.3.peg.1389"/>